<name>A0A420VU91_9SPHI</name>
<dbReference type="EMBL" id="RBWS01000016">
    <property type="protein sequence ID" value="RKO69916.1"/>
    <property type="molecule type" value="Genomic_DNA"/>
</dbReference>
<dbReference type="AlphaFoldDB" id="A0A420VU91"/>
<comment type="caution">
    <text evidence="1">The sequence shown here is derived from an EMBL/GenBank/DDBJ whole genome shotgun (WGS) entry which is preliminary data.</text>
</comment>
<gene>
    <name evidence="1" type="ORF">D7322_19975</name>
</gene>
<dbReference type="OrthoDB" id="2243618at2"/>
<sequence>MSVFKAKLEIIGINPFVFVPDEILHNLFAEAGVDKGYIPISGKVNGKDYNQTLLRYKGEWRLYINTQMLPNSPKRIGEILELSVVFDPEDRSLLPHPELEQALLENEEAKTVFDRLAPSKRKEIIRYISFLKTDDSRRKNIEKAIGFLLGKNAFIGRLKPE</sequence>
<evidence type="ECO:0008006" key="3">
    <source>
        <dbReference type="Google" id="ProtNLM"/>
    </source>
</evidence>
<keyword evidence="2" id="KW-1185">Reference proteome</keyword>
<evidence type="ECO:0000313" key="1">
    <source>
        <dbReference type="EMBL" id="RKO69916.1"/>
    </source>
</evidence>
<evidence type="ECO:0000313" key="2">
    <source>
        <dbReference type="Proteomes" id="UP000282423"/>
    </source>
</evidence>
<dbReference type="Pfam" id="PF13376">
    <property type="entry name" value="OmdA"/>
    <property type="match status" value="1"/>
</dbReference>
<dbReference type="SUPFAM" id="SSF141694">
    <property type="entry name" value="AF2212/PG0164-like"/>
    <property type="match status" value="1"/>
</dbReference>
<organism evidence="1 2">
    <name type="scientific">Sphingobacterium puteale</name>
    <dbReference type="NCBI Taxonomy" id="2420510"/>
    <lineage>
        <taxon>Bacteria</taxon>
        <taxon>Pseudomonadati</taxon>
        <taxon>Bacteroidota</taxon>
        <taxon>Sphingobacteriia</taxon>
        <taxon>Sphingobacteriales</taxon>
        <taxon>Sphingobacteriaceae</taxon>
        <taxon>Sphingobacterium</taxon>
    </lineage>
</organism>
<dbReference type="RefSeq" id="WP_121125994.1">
    <property type="nucleotide sequence ID" value="NZ_CP158959.1"/>
</dbReference>
<proteinExistence type="predicted"/>
<dbReference type="Proteomes" id="UP000282423">
    <property type="component" value="Unassembled WGS sequence"/>
</dbReference>
<protein>
    <recommendedName>
        <fullName evidence="3">DUF1905 domain-containing protein</fullName>
    </recommendedName>
</protein>
<reference evidence="1 2" key="1">
    <citation type="submission" date="2018-10" db="EMBL/GenBank/DDBJ databases">
        <title>Sphingobacterium sp. M05W1-28.</title>
        <authorList>
            <person name="Cai H."/>
        </authorList>
    </citation>
    <scope>NUCLEOTIDE SEQUENCE [LARGE SCALE GENOMIC DNA]</scope>
    <source>
        <strain evidence="1 2">M05W1-28</strain>
    </source>
</reference>
<accession>A0A420VU91</accession>